<feature type="transmembrane region" description="Helical" evidence="5">
    <location>
        <begin position="259"/>
        <end position="284"/>
    </location>
</feature>
<dbReference type="InterPro" id="IPR000276">
    <property type="entry name" value="GPCR_Rhodpsn"/>
</dbReference>
<sequence length="413" mass="47264">MTLSALGQHLDNSSNVSSWQAYEYKRSRYLGLRSTQIVLCVLGLVGNAAVILAWTANRRRTPIVGLMTSLACWDLGLLGSFMYFCIRNFNWWYLRRNSMLNPWSGSIFAMGHDAYLYSAVIGFHSFVCMSVFTVLAISVVRYIAVVRPLMVKGICSRKRMKHIVTGIMIFSVLLTICFNFQHFCLSFGLSIKHSHFCLYVARHRRMFSYPSIITIGWLPWIGTIPLSVLLVLQVIQIPKSREVRRGHVPAMVTSGTRRITLYVISMVLLSAMTYPVIFNIFLAMEEIPDWDLNSKEALFLTSDFLYIVNSIGHIFLFCVGGTFFRSLLYTRMRRLCAAKCSRLPGILRQVPAVGRRVTLSKSYELGRKDLERIDAIDDYRCRFQISFSKEVSFSENKLFCSSLNDIEILTSRV</sequence>
<accession>A0AAV3ZJR0</accession>
<evidence type="ECO:0000256" key="3">
    <source>
        <dbReference type="ARBA" id="ARBA00022989"/>
    </source>
</evidence>
<feature type="transmembrane region" description="Helical" evidence="5">
    <location>
        <begin position="209"/>
        <end position="235"/>
    </location>
</feature>
<organism evidence="7 8">
    <name type="scientific">Plakobranchus ocellatus</name>
    <dbReference type="NCBI Taxonomy" id="259542"/>
    <lineage>
        <taxon>Eukaryota</taxon>
        <taxon>Metazoa</taxon>
        <taxon>Spiralia</taxon>
        <taxon>Lophotrochozoa</taxon>
        <taxon>Mollusca</taxon>
        <taxon>Gastropoda</taxon>
        <taxon>Heterobranchia</taxon>
        <taxon>Euthyneura</taxon>
        <taxon>Panpulmonata</taxon>
        <taxon>Sacoglossa</taxon>
        <taxon>Placobranchoidea</taxon>
        <taxon>Plakobranchidae</taxon>
        <taxon>Plakobranchus</taxon>
    </lineage>
</organism>
<dbReference type="EMBL" id="BLXT01002484">
    <property type="protein sequence ID" value="GFN95057.1"/>
    <property type="molecule type" value="Genomic_DNA"/>
</dbReference>
<feature type="transmembrane region" description="Helical" evidence="5">
    <location>
        <begin position="304"/>
        <end position="324"/>
    </location>
</feature>
<gene>
    <name evidence="7" type="ORF">PoB_002156300</name>
</gene>
<keyword evidence="4 5" id="KW-0472">Membrane</keyword>
<keyword evidence="3 5" id="KW-1133">Transmembrane helix</keyword>
<protein>
    <submittedName>
        <fullName evidence="7">FMRFamide receptor-like</fullName>
    </submittedName>
</protein>
<dbReference type="PANTHER" id="PTHR46641:SF2">
    <property type="entry name" value="FMRFAMIDE RECEPTOR"/>
    <property type="match status" value="1"/>
</dbReference>
<feature type="transmembrane region" description="Helical" evidence="5">
    <location>
        <begin position="34"/>
        <end position="54"/>
    </location>
</feature>
<evidence type="ECO:0000256" key="4">
    <source>
        <dbReference type="ARBA" id="ARBA00023136"/>
    </source>
</evidence>
<dbReference type="GO" id="GO:0004930">
    <property type="term" value="F:G protein-coupled receptor activity"/>
    <property type="evidence" value="ECO:0007669"/>
    <property type="project" value="InterPro"/>
</dbReference>
<evidence type="ECO:0000256" key="2">
    <source>
        <dbReference type="ARBA" id="ARBA00022692"/>
    </source>
</evidence>
<keyword evidence="8" id="KW-1185">Reference proteome</keyword>
<dbReference type="Pfam" id="PF00001">
    <property type="entry name" value="7tm_1"/>
    <property type="match status" value="1"/>
</dbReference>
<dbReference type="GO" id="GO:0016020">
    <property type="term" value="C:membrane"/>
    <property type="evidence" value="ECO:0007669"/>
    <property type="project" value="UniProtKB-SubCell"/>
</dbReference>
<feature type="domain" description="G-protein coupled receptors family 1 profile" evidence="6">
    <location>
        <begin position="46"/>
        <end position="317"/>
    </location>
</feature>
<evidence type="ECO:0000256" key="1">
    <source>
        <dbReference type="ARBA" id="ARBA00004370"/>
    </source>
</evidence>
<dbReference type="InterPro" id="IPR052954">
    <property type="entry name" value="GPCR-Ligand_Int"/>
</dbReference>
<dbReference type="AlphaFoldDB" id="A0AAV3ZJR0"/>
<dbReference type="Gene3D" id="1.20.1070.10">
    <property type="entry name" value="Rhodopsin 7-helix transmembrane proteins"/>
    <property type="match status" value="1"/>
</dbReference>
<evidence type="ECO:0000313" key="7">
    <source>
        <dbReference type="EMBL" id="GFN95057.1"/>
    </source>
</evidence>
<evidence type="ECO:0000256" key="5">
    <source>
        <dbReference type="SAM" id="Phobius"/>
    </source>
</evidence>
<feature type="transmembrane region" description="Helical" evidence="5">
    <location>
        <begin position="114"/>
        <end position="143"/>
    </location>
</feature>
<dbReference type="InterPro" id="IPR017452">
    <property type="entry name" value="GPCR_Rhodpsn_7TM"/>
</dbReference>
<dbReference type="Proteomes" id="UP000735302">
    <property type="component" value="Unassembled WGS sequence"/>
</dbReference>
<feature type="transmembrane region" description="Helical" evidence="5">
    <location>
        <begin position="163"/>
        <end position="189"/>
    </location>
</feature>
<keyword evidence="2 5" id="KW-0812">Transmembrane</keyword>
<dbReference type="PROSITE" id="PS50262">
    <property type="entry name" value="G_PROTEIN_RECEP_F1_2"/>
    <property type="match status" value="1"/>
</dbReference>
<dbReference type="PANTHER" id="PTHR46641">
    <property type="entry name" value="FMRFAMIDE RECEPTOR-RELATED"/>
    <property type="match status" value="1"/>
</dbReference>
<evidence type="ECO:0000313" key="8">
    <source>
        <dbReference type="Proteomes" id="UP000735302"/>
    </source>
</evidence>
<dbReference type="SUPFAM" id="SSF81321">
    <property type="entry name" value="Family A G protein-coupled receptor-like"/>
    <property type="match status" value="1"/>
</dbReference>
<evidence type="ECO:0000259" key="6">
    <source>
        <dbReference type="PROSITE" id="PS50262"/>
    </source>
</evidence>
<name>A0AAV3ZJR0_9GAST</name>
<proteinExistence type="predicted"/>
<reference evidence="7 8" key="1">
    <citation type="journal article" date="2021" name="Elife">
        <title>Chloroplast acquisition without the gene transfer in kleptoplastic sea slugs, Plakobranchus ocellatus.</title>
        <authorList>
            <person name="Maeda T."/>
            <person name="Takahashi S."/>
            <person name="Yoshida T."/>
            <person name="Shimamura S."/>
            <person name="Takaki Y."/>
            <person name="Nagai Y."/>
            <person name="Toyoda A."/>
            <person name="Suzuki Y."/>
            <person name="Arimoto A."/>
            <person name="Ishii H."/>
            <person name="Satoh N."/>
            <person name="Nishiyama T."/>
            <person name="Hasebe M."/>
            <person name="Maruyama T."/>
            <person name="Minagawa J."/>
            <person name="Obokata J."/>
            <person name="Shigenobu S."/>
        </authorList>
    </citation>
    <scope>NUCLEOTIDE SEQUENCE [LARGE SCALE GENOMIC DNA]</scope>
</reference>
<comment type="caution">
    <text evidence="7">The sequence shown here is derived from an EMBL/GenBank/DDBJ whole genome shotgun (WGS) entry which is preliminary data.</text>
</comment>
<keyword evidence="7" id="KW-0675">Receptor</keyword>
<comment type="subcellular location">
    <subcellularLocation>
        <location evidence="1">Membrane</location>
    </subcellularLocation>
</comment>